<dbReference type="PANTHER" id="PTHR11440">
    <property type="entry name" value="LECITHIN-CHOLESTEROL ACYLTRANSFERASE-RELATED"/>
    <property type="match status" value="1"/>
</dbReference>
<evidence type="ECO:0000313" key="3">
    <source>
        <dbReference type="Proteomes" id="UP001207337"/>
    </source>
</evidence>
<sequence>MLEHLDTDRWFNKLELKEFPEPKIVHLRHPVLLCHGYGAIASLVKPSPLYDVAMLMRSHNVLAYAPNIVPYAKIEVRARRWVKLINSLTAENGYNKINIIAHSMGGLDIRYALSELNIARKVASVTTISTPHHGTSLAELTLRTPDAIRDKLADFLDWMGDRIYPKTKSDSVGSAEQLTRRYITKEFNNRITDVPGIPYYSYSAAVGKGTDIPIKVISRFQNNHIFEKEGLNDGMVSVKSARWGQHIKTLHLSHLEQMHLRVKDDREPIFLEFWQEVIEMLEEQGH</sequence>
<feature type="domain" description="GPI inositol-deacylase PGAP1-like alpha/beta" evidence="1">
    <location>
        <begin position="83"/>
        <end position="137"/>
    </location>
</feature>
<name>A0ABT3PY64_9BACT</name>
<dbReference type="Pfam" id="PF07819">
    <property type="entry name" value="PGAP1"/>
    <property type="match status" value="1"/>
</dbReference>
<dbReference type="InterPro" id="IPR029058">
    <property type="entry name" value="AB_hydrolase_fold"/>
</dbReference>
<keyword evidence="3" id="KW-1185">Reference proteome</keyword>
<comment type="caution">
    <text evidence="2">The sequence shown here is derived from an EMBL/GenBank/DDBJ whole genome shotgun (WGS) entry which is preliminary data.</text>
</comment>
<evidence type="ECO:0000259" key="1">
    <source>
        <dbReference type="Pfam" id="PF07819"/>
    </source>
</evidence>
<keyword evidence="2" id="KW-0378">Hydrolase</keyword>
<proteinExistence type="predicted"/>
<gene>
    <name evidence="2" type="ORF">LQ318_07795</name>
</gene>
<reference evidence="2 3" key="1">
    <citation type="submission" date="2021-11" db="EMBL/GenBank/DDBJ databases">
        <title>Aliifidinibius sp. nov., a new bacterium isolated from saline soil.</title>
        <authorList>
            <person name="Galisteo C."/>
            <person name="De La Haba R."/>
            <person name="Sanchez-Porro C."/>
            <person name="Ventosa A."/>
        </authorList>
    </citation>
    <scope>NUCLEOTIDE SEQUENCE [LARGE SCALE GENOMIC DNA]</scope>
    <source>
        <strain evidence="2 3">KACC 190600</strain>
    </source>
</reference>
<dbReference type="EMBL" id="JAJNDC010000001">
    <property type="protein sequence ID" value="MCW9712804.1"/>
    <property type="molecule type" value="Genomic_DNA"/>
</dbReference>
<dbReference type="RefSeq" id="WP_265789020.1">
    <property type="nucleotide sequence ID" value="NZ_BAABRS010000001.1"/>
</dbReference>
<dbReference type="SUPFAM" id="SSF53474">
    <property type="entry name" value="alpha/beta-Hydrolases"/>
    <property type="match status" value="1"/>
</dbReference>
<dbReference type="GO" id="GO:0016787">
    <property type="term" value="F:hydrolase activity"/>
    <property type="evidence" value="ECO:0007669"/>
    <property type="project" value="UniProtKB-KW"/>
</dbReference>
<accession>A0ABT3PY64</accession>
<organism evidence="2 3">
    <name type="scientific">Fodinibius salicampi</name>
    <dbReference type="NCBI Taxonomy" id="1920655"/>
    <lineage>
        <taxon>Bacteria</taxon>
        <taxon>Pseudomonadati</taxon>
        <taxon>Balneolota</taxon>
        <taxon>Balneolia</taxon>
        <taxon>Balneolales</taxon>
        <taxon>Balneolaceae</taxon>
        <taxon>Fodinibius</taxon>
    </lineage>
</organism>
<protein>
    <submittedName>
        <fullName evidence="2">Alpha/beta hydrolase</fullName>
    </submittedName>
</protein>
<dbReference type="Gene3D" id="3.40.50.1820">
    <property type="entry name" value="alpha/beta hydrolase"/>
    <property type="match status" value="1"/>
</dbReference>
<dbReference type="InterPro" id="IPR012908">
    <property type="entry name" value="PGAP1-ab_dom-like"/>
</dbReference>
<dbReference type="Proteomes" id="UP001207337">
    <property type="component" value="Unassembled WGS sequence"/>
</dbReference>
<evidence type="ECO:0000313" key="2">
    <source>
        <dbReference type="EMBL" id="MCW9712804.1"/>
    </source>
</evidence>